<evidence type="ECO:0000259" key="1">
    <source>
        <dbReference type="Pfam" id="PF06983"/>
    </source>
</evidence>
<organism evidence="2 3">
    <name type="scientific">Hyphococcus flavus</name>
    <dbReference type="NCBI Taxonomy" id="1866326"/>
    <lineage>
        <taxon>Bacteria</taxon>
        <taxon>Pseudomonadati</taxon>
        <taxon>Pseudomonadota</taxon>
        <taxon>Alphaproteobacteria</taxon>
        <taxon>Parvularculales</taxon>
        <taxon>Parvularculaceae</taxon>
        <taxon>Hyphococcus</taxon>
    </lineage>
</organism>
<proteinExistence type="predicted"/>
<dbReference type="Gene3D" id="3.10.180.10">
    <property type="entry name" value="2,3-Dihydroxybiphenyl 1,2-Dioxygenase, domain 1"/>
    <property type="match status" value="1"/>
</dbReference>
<dbReference type="PANTHER" id="PTHR33990">
    <property type="entry name" value="PROTEIN YJDN-RELATED"/>
    <property type="match status" value="1"/>
</dbReference>
<evidence type="ECO:0000313" key="2">
    <source>
        <dbReference type="EMBL" id="WDI31694.1"/>
    </source>
</evidence>
<protein>
    <submittedName>
        <fullName evidence="2">VOC family protein</fullName>
    </submittedName>
</protein>
<dbReference type="InterPro" id="IPR028973">
    <property type="entry name" value="PhnB-like"/>
</dbReference>
<dbReference type="KEGG" id="hfl:PUV54_00640"/>
<dbReference type="InterPro" id="IPR029068">
    <property type="entry name" value="Glyas_Bleomycin-R_OHBP_Dase"/>
</dbReference>
<dbReference type="EMBL" id="CP118166">
    <property type="protein sequence ID" value="WDI31694.1"/>
    <property type="molecule type" value="Genomic_DNA"/>
</dbReference>
<dbReference type="PANTHER" id="PTHR33990:SF1">
    <property type="entry name" value="PROTEIN YJDN"/>
    <property type="match status" value="1"/>
</dbReference>
<name>A0AAF0CFS6_9PROT</name>
<dbReference type="CDD" id="cd06588">
    <property type="entry name" value="PhnB_like"/>
    <property type="match status" value="1"/>
</dbReference>
<keyword evidence="3" id="KW-1185">Reference proteome</keyword>
<gene>
    <name evidence="2" type="ORF">PUV54_00640</name>
</gene>
<reference evidence="2" key="1">
    <citation type="submission" date="2023-02" db="EMBL/GenBank/DDBJ databases">
        <title>Genome sequence of Hyphococcus flavus.</title>
        <authorList>
            <person name="Rong J.-C."/>
            <person name="Zhao Q."/>
            <person name="Yi M."/>
            <person name="Wu J.-Y."/>
        </authorList>
    </citation>
    <scope>NUCLEOTIDE SEQUENCE</scope>
    <source>
        <strain evidence="2">MCCC 1K03223</strain>
    </source>
</reference>
<dbReference type="Pfam" id="PF06983">
    <property type="entry name" value="3-dmu-9_3-mt"/>
    <property type="match status" value="1"/>
</dbReference>
<accession>A0AAF0CFS6</accession>
<dbReference type="AlphaFoldDB" id="A0AAF0CFS6"/>
<sequence length="141" mass="15352">MSLNTYLTFDGNCGEAFDFYKSVFGGEFMMRSTFAEGPPDMGVSNQYKNRIMHVSLPIGSSMLMGSDTAGEASGPFVQGTNFSISYAPSSKADADEKFLKLSAGGMEIMAMQDVFWGSYFGMCIDKFGIRWMLNMPTGDAA</sequence>
<evidence type="ECO:0000313" key="3">
    <source>
        <dbReference type="Proteomes" id="UP001214043"/>
    </source>
</evidence>
<feature type="domain" description="PhnB-like" evidence="1">
    <location>
        <begin position="4"/>
        <end position="132"/>
    </location>
</feature>
<dbReference type="Proteomes" id="UP001214043">
    <property type="component" value="Chromosome"/>
</dbReference>
<dbReference type="RefSeq" id="WP_274493581.1">
    <property type="nucleotide sequence ID" value="NZ_CP118166.1"/>
</dbReference>
<dbReference type="SUPFAM" id="SSF54593">
    <property type="entry name" value="Glyoxalase/Bleomycin resistance protein/Dihydroxybiphenyl dioxygenase"/>
    <property type="match status" value="1"/>
</dbReference>